<dbReference type="GO" id="GO:0006417">
    <property type="term" value="P:regulation of translation"/>
    <property type="evidence" value="ECO:0007669"/>
    <property type="project" value="UniProtKB-UniRule"/>
</dbReference>
<evidence type="ECO:0000256" key="9">
    <source>
        <dbReference type="SAM" id="MobiDB-lite"/>
    </source>
</evidence>
<dbReference type="InterPro" id="IPR038129">
    <property type="entry name" value="Nanos_sf"/>
</dbReference>
<evidence type="ECO:0000256" key="2">
    <source>
        <dbReference type="ARBA" id="ARBA00022490"/>
    </source>
</evidence>
<keyword evidence="4 8" id="KW-0863">Zinc-finger</keyword>
<feature type="compositionally biased region" description="Low complexity" evidence="9">
    <location>
        <begin position="185"/>
        <end position="202"/>
    </location>
</feature>
<evidence type="ECO:0000256" key="4">
    <source>
        <dbReference type="ARBA" id="ARBA00022771"/>
    </source>
</evidence>
<evidence type="ECO:0000256" key="6">
    <source>
        <dbReference type="ARBA" id="ARBA00022845"/>
    </source>
</evidence>
<name>A0A6G0YPX5_APHCR</name>
<keyword evidence="7 8" id="KW-0694">RNA-binding</keyword>
<dbReference type="InterPro" id="IPR024161">
    <property type="entry name" value="Znf_nanos-typ"/>
</dbReference>
<keyword evidence="2" id="KW-0963">Cytoplasm</keyword>
<gene>
    <name evidence="11" type="ORF">FWK35_00017144</name>
</gene>
<dbReference type="Proteomes" id="UP000478052">
    <property type="component" value="Unassembled WGS sequence"/>
</dbReference>
<feature type="compositionally biased region" description="Low complexity" evidence="9">
    <location>
        <begin position="214"/>
        <end position="242"/>
    </location>
</feature>
<keyword evidence="12" id="KW-1185">Reference proteome</keyword>
<comment type="caution">
    <text evidence="11">The sequence shown here is derived from an EMBL/GenBank/DDBJ whole genome shotgun (WGS) entry which is preliminary data.</text>
</comment>
<evidence type="ECO:0000256" key="8">
    <source>
        <dbReference type="PROSITE-ProRule" id="PRU00855"/>
    </source>
</evidence>
<dbReference type="InterPro" id="IPR008705">
    <property type="entry name" value="Nanos/Xcar2"/>
</dbReference>
<evidence type="ECO:0000313" key="11">
    <source>
        <dbReference type="EMBL" id="KAF0759738.1"/>
    </source>
</evidence>
<dbReference type="GO" id="GO:0005737">
    <property type="term" value="C:cytoplasm"/>
    <property type="evidence" value="ECO:0007669"/>
    <property type="project" value="UniProtKB-SubCell"/>
</dbReference>
<evidence type="ECO:0000313" key="12">
    <source>
        <dbReference type="Proteomes" id="UP000478052"/>
    </source>
</evidence>
<feature type="region of interest" description="Disordered" evidence="9">
    <location>
        <begin position="172"/>
        <end position="242"/>
    </location>
</feature>
<feature type="domain" description="Nanos-type" evidence="10">
    <location>
        <begin position="372"/>
        <end position="425"/>
    </location>
</feature>
<dbReference type="PANTHER" id="PTHR12887">
    <property type="entry name" value="NANOS PROTEIN"/>
    <property type="match status" value="1"/>
</dbReference>
<accession>A0A6G0YPX5</accession>
<dbReference type="PROSITE" id="PS51522">
    <property type="entry name" value="ZF_NANOS"/>
    <property type="match status" value="1"/>
</dbReference>
<dbReference type="EMBL" id="VUJU01002900">
    <property type="protein sequence ID" value="KAF0759738.1"/>
    <property type="molecule type" value="Genomic_DNA"/>
</dbReference>
<evidence type="ECO:0000256" key="1">
    <source>
        <dbReference type="ARBA" id="ARBA00004496"/>
    </source>
</evidence>
<dbReference type="Pfam" id="PF05741">
    <property type="entry name" value="zf-nanos"/>
    <property type="match status" value="1"/>
</dbReference>
<dbReference type="AlphaFoldDB" id="A0A6G0YPX5"/>
<feature type="compositionally biased region" description="Polar residues" evidence="9">
    <location>
        <begin position="172"/>
        <end position="184"/>
    </location>
</feature>
<evidence type="ECO:0000256" key="5">
    <source>
        <dbReference type="ARBA" id="ARBA00022833"/>
    </source>
</evidence>
<dbReference type="GO" id="GO:0008270">
    <property type="term" value="F:zinc ion binding"/>
    <property type="evidence" value="ECO:0007669"/>
    <property type="project" value="UniProtKB-KW"/>
</dbReference>
<dbReference type="OrthoDB" id="5864971at2759"/>
<dbReference type="Gene3D" id="4.10.60.30">
    <property type="entry name" value="Nanos, RNA-binding domain"/>
    <property type="match status" value="1"/>
</dbReference>
<proteinExistence type="inferred from homology"/>
<evidence type="ECO:0000256" key="7">
    <source>
        <dbReference type="ARBA" id="ARBA00022884"/>
    </source>
</evidence>
<reference evidence="11 12" key="1">
    <citation type="submission" date="2019-08" db="EMBL/GenBank/DDBJ databases">
        <title>Whole genome of Aphis craccivora.</title>
        <authorList>
            <person name="Voronova N.V."/>
            <person name="Shulinski R.S."/>
            <person name="Bandarenka Y.V."/>
            <person name="Zhorov D.G."/>
            <person name="Warner D."/>
        </authorList>
    </citation>
    <scope>NUCLEOTIDE SEQUENCE [LARGE SCALE GENOMIC DNA]</scope>
    <source>
        <strain evidence="11">180601</strain>
        <tissue evidence="11">Whole Body</tissue>
    </source>
</reference>
<evidence type="ECO:0000259" key="10">
    <source>
        <dbReference type="PROSITE" id="PS51522"/>
    </source>
</evidence>
<sequence>MSDINLSMNSSSDRSDIISFQSIDNDSLAIVTQQYYGNPIIVAPTLLQLLRWTVLMSSCINQNNQRSLTWNILLTVEQDEVSENFLRMYNEPITATEKFGPAILTVPDNIRKQADELFKPSEINPNEIFDWVNSKVSWILPSSYQQYLKSIPSNVLEKRERHVLYPWTQWNTSTGTQRRPSLNTAVASSAASDRSMSSSSSSVNVHAMHGRSPNNTNNSNSSSSSNNNHNNSNNNHNNNNNSFGYWGGGGTVAAAAGTADCTLSSSSASELSFSHWSGVDATSSPQRQQQYHHHQYHYQQQQQSGAGWSPVQAVQSSPSDCGRSVSSAEFVQYNVTAADGRSPSPTAVRWPSRLFYCVNTDNNTINKLVEHYCTFCYKNHEPPEVYGNHLVRDDTRTTCPKLRALRCKHCNGTGDNAHTIKYCPFLYSNYS</sequence>
<organism evidence="11 12">
    <name type="scientific">Aphis craccivora</name>
    <name type="common">Cowpea aphid</name>
    <dbReference type="NCBI Taxonomy" id="307492"/>
    <lineage>
        <taxon>Eukaryota</taxon>
        <taxon>Metazoa</taxon>
        <taxon>Ecdysozoa</taxon>
        <taxon>Arthropoda</taxon>
        <taxon>Hexapoda</taxon>
        <taxon>Insecta</taxon>
        <taxon>Pterygota</taxon>
        <taxon>Neoptera</taxon>
        <taxon>Paraneoptera</taxon>
        <taxon>Hemiptera</taxon>
        <taxon>Sternorrhyncha</taxon>
        <taxon>Aphidomorpha</taxon>
        <taxon>Aphidoidea</taxon>
        <taxon>Aphididae</taxon>
        <taxon>Aphidini</taxon>
        <taxon>Aphis</taxon>
        <taxon>Aphis</taxon>
    </lineage>
</organism>
<comment type="similarity">
    <text evidence="8">Belongs to the nanos family.</text>
</comment>
<keyword evidence="6 8" id="KW-0810">Translation regulation</keyword>
<dbReference type="GO" id="GO:0003723">
    <property type="term" value="F:RNA binding"/>
    <property type="evidence" value="ECO:0007669"/>
    <property type="project" value="UniProtKB-UniRule"/>
</dbReference>
<keyword evidence="5" id="KW-0862">Zinc</keyword>
<protein>
    <recommendedName>
        <fullName evidence="10">Nanos-type domain-containing protein</fullName>
    </recommendedName>
</protein>
<evidence type="ECO:0000256" key="3">
    <source>
        <dbReference type="ARBA" id="ARBA00022723"/>
    </source>
</evidence>
<keyword evidence="3" id="KW-0479">Metal-binding</keyword>
<comment type="subcellular location">
    <subcellularLocation>
        <location evidence="1">Cytoplasm</location>
    </subcellularLocation>
</comment>